<evidence type="ECO:0008006" key="4">
    <source>
        <dbReference type="Google" id="ProtNLM"/>
    </source>
</evidence>
<dbReference type="SUPFAM" id="SSF48264">
    <property type="entry name" value="Cytochrome P450"/>
    <property type="match status" value="1"/>
</dbReference>
<protein>
    <recommendedName>
        <fullName evidence="4">Cytochrome P450</fullName>
    </recommendedName>
</protein>
<dbReference type="PANTHER" id="PTHR24306:SF7">
    <property type="entry name" value="AHBB"/>
    <property type="match status" value="1"/>
</dbReference>
<keyword evidence="2" id="KW-1185">Reference proteome</keyword>
<gene>
    <name evidence="1 3" type="ORF">BDZ99DRAFT_297668</name>
</gene>
<name>A0A6A6YTG2_9PEZI</name>
<sequence>MPLSAKAEYLKARSVLTNAFKAELVDQNKRQELTKESMGSLQYTLPDLTTFNSSIVDQMPWERVSDLDILEDVEDTIETNLLSLINEFLSPVALNPITGSTLPESNQLLFIDLSTFSTYFYALATGLPRFFPLRGLTPAYLSRNRLLQALTIHHESFSSASASTDADAEAPTPLSQLDAIMSTHNFPHPARASATLGFLNQLVSSTVPLAFWTLLRIHAHDSTTLLPELLAETKDYAKATQPPPIHPSFPSPTNLTFSTTLASKCPLLTSCVLETLRLYATPSSSKLVTKNLSISEAAEDVVAGGAPTTWLLKAGDIVDIGASAWLRNTDPRLHLDPKTWKPERFVNSSTTLDEAIGNLVVDEEVMQWAVELVAAFVAGFIQLWVLEPKGGKEKKWKMPGEKAGSVMAVPRGDIRVRIRKREIKVIK</sequence>
<dbReference type="OrthoDB" id="3366823at2759"/>
<reference evidence="1 3" key="1">
    <citation type="journal article" date="2020" name="Stud. Mycol.">
        <title>101 Dothideomycetes genomes: a test case for predicting lifestyles and emergence of pathogens.</title>
        <authorList>
            <person name="Haridas S."/>
            <person name="Albert R."/>
            <person name="Binder M."/>
            <person name="Bloem J."/>
            <person name="Labutti K."/>
            <person name="Salamov A."/>
            <person name="Andreopoulos B."/>
            <person name="Baker S."/>
            <person name="Barry K."/>
            <person name="Bills G."/>
            <person name="Bluhm B."/>
            <person name="Cannon C."/>
            <person name="Castanera R."/>
            <person name="Culley D."/>
            <person name="Daum C."/>
            <person name="Ezra D."/>
            <person name="Gonzalez J."/>
            <person name="Henrissat B."/>
            <person name="Kuo A."/>
            <person name="Liang C."/>
            <person name="Lipzen A."/>
            <person name="Lutzoni F."/>
            <person name="Magnuson J."/>
            <person name="Mondo S."/>
            <person name="Nolan M."/>
            <person name="Ohm R."/>
            <person name="Pangilinan J."/>
            <person name="Park H.-J."/>
            <person name="Ramirez L."/>
            <person name="Alfaro M."/>
            <person name="Sun H."/>
            <person name="Tritt A."/>
            <person name="Yoshinaga Y."/>
            <person name="Zwiers L.-H."/>
            <person name="Turgeon B."/>
            <person name="Goodwin S."/>
            <person name="Spatafora J."/>
            <person name="Crous P."/>
            <person name="Grigoriev I."/>
        </authorList>
    </citation>
    <scope>NUCLEOTIDE SEQUENCE</scope>
    <source>
        <strain evidence="1 3">CBS 304.34</strain>
    </source>
</reference>
<organism evidence="1">
    <name type="scientific">Mytilinidion resinicola</name>
    <dbReference type="NCBI Taxonomy" id="574789"/>
    <lineage>
        <taxon>Eukaryota</taxon>
        <taxon>Fungi</taxon>
        <taxon>Dikarya</taxon>
        <taxon>Ascomycota</taxon>
        <taxon>Pezizomycotina</taxon>
        <taxon>Dothideomycetes</taxon>
        <taxon>Pleosporomycetidae</taxon>
        <taxon>Mytilinidiales</taxon>
        <taxon>Mytilinidiaceae</taxon>
        <taxon>Mytilinidion</taxon>
    </lineage>
</organism>
<reference evidence="3" key="3">
    <citation type="submission" date="2025-04" db="UniProtKB">
        <authorList>
            <consortium name="RefSeq"/>
        </authorList>
    </citation>
    <scope>IDENTIFICATION</scope>
    <source>
        <strain evidence="3">CBS 304.34</strain>
    </source>
</reference>
<dbReference type="GO" id="GO:0005506">
    <property type="term" value="F:iron ion binding"/>
    <property type="evidence" value="ECO:0007669"/>
    <property type="project" value="InterPro"/>
</dbReference>
<dbReference type="EMBL" id="MU003699">
    <property type="protein sequence ID" value="KAF2811197.1"/>
    <property type="molecule type" value="Genomic_DNA"/>
</dbReference>
<dbReference type="GO" id="GO:0020037">
    <property type="term" value="F:heme binding"/>
    <property type="evidence" value="ECO:0007669"/>
    <property type="project" value="InterPro"/>
</dbReference>
<proteinExistence type="predicted"/>
<dbReference type="AlphaFoldDB" id="A0A6A6YTG2"/>
<dbReference type="PANTHER" id="PTHR24306">
    <property type="match status" value="1"/>
</dbReference>
<evidence type="ECO:0000313" key="1">
    <source>
        <dbReference type="EMBL" id="KAF2811197.1"/>
    </source>
</evidence>
<dbReference type="GO" id="GO:0016705">
    <property type="term" value="F:oxidoreductase activity, acting on paired donors, with incorporation or reduction of molecular oxygen"/>
    <property type="evidence" value="ECO:0007669"/>
    <property type="project" value="InterPro"/>
</dbReference>
<dbReference type="Proteomes" id="UP000504636">
    <property type="component" value="Unplaced"/>
</dbReference>
<dbReference type="GO" id="GO:0004497">
    <property type="term" value="F:monooxygenase activity"/>
    <property type="evidence" value="ECO:0007669"/>
    <property type="project" value="InterPro"/>
</dbReference>
<evidence type="ECO:0000313" key="3">
    <source>
        <dbReference type="RefSeq" id="XP_033578161.1"/>
    </source>
</evidence>
<dbReference type="Gene3D" id="1.10.630.10">
    <property type="entry name" value="Cytochrome P450"/>
    <property type="match status" value="1"/>
</dbReference>
<dbReference type="GeneID" id="54455047"/>
<dbReference type="InterPro" id="IPR036396">
    <property type="entry name" value="Cyt_P450_sf"/>
</dbReference>
<reference evidence="3" key="2">
    <citation type="submission" date="2020-04" db="EMBL/GenBank/DDBJ databases">
        <authorList>
            <consortium name="NCBI Genome Project"/>
        </authorList>
    </citation>
    <scope>NUCLEOTIDE SEQUENCE</scope>
    <source>
        <strain evidence="3">CBS 304.34</strain>
    </source>
</reference>
<accession>A0A6A6YTG2</accession>
<evidence type="ECO:0000313" key="2">
    <source>
        <dbReference type="Proteomes" id="UP000504636"/>
    </source>
</evidence>
<dbReference type="RefSeq" id="XP_033578161.1">
    <property type="nucleotide sequence ID" value="XM_033714154.1"/>
</dbReference>